<protein>
    <submittedName>
        <fullName evidence="3">Uncharacterized protein</fullName>
    </submittedName>
</protein>
<feature type="coiled-coil region" evidence="1">
    <location>
        <begin position="585"/>
        <end position="672"/>
    </location>
</feature>
<proteinExistence type="predicted"/>
<feature type="compositionally biased region" description="Polar residues" evidence="2">
    <location>
        <begin position="812"/>
        <end position="835"/>
    </location>
</feature>
<organism evidence="3">
    <name type="scientific">Timema cristinae</name>
    <name type="common">Walking stick</name>
    <dbReference type="NCBI Taxonomy" id="61476"/>
    <lineage>
        <taxon>Eukaryota</taxon>
        <taxon>Metazoa</taxon>
        <taxon>Ecdysozoa</taxon>
        <taxon>Arthropoda</taxon>
        <taxon>Hexapoda</taxon>
        <taxon>Insecta</taxon>
        <taxon>Pterygota</taxon>
        <taxon>Neoptera</taxon>
        <taxon>Polyneoptera</taxon>
        <taxon>Phasmatodea</taxon>
        <taxon>Timematodea</taxon>
        <taxon>Timematoidea</taxon>
        <taxon>Timematidae</taxon>
        <taxon>Timema</taxon>
    </lineage>
</organism>
<feature type="compositionally biased region" description="Low complexity" evidence="2">
    <location>
        <begin position="758"/>
        <end position="776"/>
    </location>
</feature>
<name>A0A7R9D2X1_TIMCR</name>
<feature type="region of interest" description="Disordered" evidence="2">
    <location>
        <begin position="395"/>
        <end position="427"/>
    </location>
</feature>
<gene>
    <name evidence="3" type="ORF">TCEB3V08_LOCUS8324</name>
</gene>
<evidence type="ECO:0000256" key="2">
    <source>
        <dbReference type="SAM" id="MobiDB-lite"/>
    </source>
</evidence>
<feature type="compositionally biased region" description="Polar residues" evidence="2">
    <location>
        <begin position="777"/>
        <end position="786"/>
    </location>
</feature>
<feature type="region of interest" description="Disordered" evidence="2">
    <location>
        <begin position="758"/>
        <end position="789"/>
    </location>
</feature>
<feature type="region of interest" description="Disordered" evidence="2">
    <location>
        <begin position="332"/>
        <end position="372"/>
    </location>
</feature>
<evidence type="ECO:0000256" key="1">
    <source>
        <dbReference type="SAM" id="Coils"/>
    </source>
</evidence>
<accession>A0A7R9D2X1</accession>
<feature type="region of interest" description="Disordered" evidence="2">
    <location>
        <begin position="812"/>
        <end position="840"/>
    </location>
</feature>
<feature type="compositionally biased region" description="Low complexity" evidence="2">
    <location>
        <begin position="280"/>
        <end position="296"/>
    </location>
</feature>
<dbReference type="EMBL" id="OC319699">
    <property type="protein sequence ID" value="CAD7406085.1"/>
    <property type="molecule type" value="Genomic_DNA"/>
</dbReference>
<feature type="compositionally biased region" description="Polar residues" evidence="2">
    <location>
        <begin position="984"/>
        <end position="1009"/>
    </location>
</feature>
<dbReference type="AlphaFoldDB" id="A0A7R9D2X1"/>
<feature type="region of interest" description="Disordered" evidence="2">
    <location>
        <begin position="984"/>
        <end position="1010"/>
    </location>
</feature>
<sequence>MQGKEGAQLKMDILQAIYFFVLAWQQVIQFTIQNCFVKDVLFSSNLCVTMDCSENSSMPSTSPFTLCDGQQNTSEDQSSDLPVVKDMTSNCRIEKKDVSGTLGQFHSLATEEVFIGKGCVAVSDQCASLSENNEPSMLCSARCLANKAIENVPLKKNNINNDGEIVNSNVDVTSLENSLSRQKNKSNKTISPDSCLTLGTIANVGMKLCRDINKEGSDSGVEVNGAHESLPSLQMISSRLEDSNISSTMSCDSSLISYYSSSYQDAEDLVTGTTIVLPPSGDGTSEAGSESSSITSKDAGQGMKIGTSSIFTKRKTDLTSVLKKSTTNRLKTISTPSAASSARTRVITSSSQPSFTDKTTTLGSTNKPTAISSCRKEKVAISTSIKGVASKLVQQGLSSRASRSNSSSSTGMSKGHSRTSGNLTLNVSEKNVVSQSRGRGLFRTVKAKSLPPYPRHHRTRIYHETSIQTVLTGDDVERALTGTMLLDRTSFRTNQLLDQQVQTEDRLQEHIEDLVILKAECHKQRKEMSQKEECQMQTLTRLQQMEQSLGTMLATVKGKQNDTGTGQLNSLQELEDHILSSSHIIAKQQQEIAELQIIRRKLEQETEQSFSAQQYLLHQQQEIEVESVELQDFLLAEKTTLAEALKEAEAEVEHQKCEVAQRNSELERQQEECRHLVRISEQRRQENLALQSKLRSLEQCSKDLLLQQGAAMSGAAVALSGLGSRLDGLVEQLASSYNISEKDLEDLIFHNEAYSKSNSSLEVSPEKSSSFHSSESVFRTKQTTPSPKRGASFVSAVISAIRNTATHSACTQTVEKQQFTSSQPSQPVSDTPTQTDSSPELSELLDLEKDPCLAVENEDYQMSSDSSVGSQLNNSESLQNLSQAILGRQQVDAMLSQEHSCYMPTVTLVDQVIDVDNLLTKLLKVLRIIQLDNDTCIQELYDDRRKVENAFEILAARFEVFEKPMPYNPEKVVSIVKKKLYHSPSQPQLTRSDSSTINPRCTPPQNSHSTEPEFEARCWLCWESSPLPFFQVNKRQANCEGLELRTLPGAF</sequence>
<evidence type="ECO:0000313" key="3">
    <source>
        <dbReference type="EMBL" id="CAD7406085.1"/>
    </source>
</evidence>
<feature type="compositionally biased region" description="Polar residues" evidence="2">
    <location>
        <begin position="346"/>
        <end position="372"/>
    </location>
</feature>
<feature type="region of interest" description="Disordered" evidence="2">
    <location>
        <begin position="279"/>
        <end position="301"/>
    </location>
</feature>
<feature type="compositionally biased region" description="Low complexity" evidence="2">
    <location>
        <begin position="396"/>
        <end position="414"/>
    </location>
</feature>
<keyword evidence="1" id="KW-0175">Coiled coil</keyword>
<reference evidence="3" key="1">
    <citation type="submission" date="2020-11" db="EMBL/GenBank/DDBJ databases">
        <authorList>
            <person name="Tran Van P."/>
        </authorList>
    </citation>
    <scope>NUCLEOTIDE SEQUENCE</scope>
</reference>